<reference evidence="4 5" key="1">
    <citation type="submission" date="2019-04" db="EMBL/GenBank/DDBJ databases">
        <title>Draft genome sequence of Robertkochia marina CC-AMO-30D.</title>
        <authorList>
            <person name="Hameed A."/>
            <person name="Lin S.-Y."/>
            <person name="Shahina M."/>
            <person name="Lai W.-A."/>
            <person name="Young C.-C."/>
        </authorList>
    </citation>
    <scope>NUCLEOTIDE SEQUENCE [LARGE SCALE GENOMIC DNA]</scope>
    <source>
        <strain evidence="4 5">CC-AMO-30D</strain>
    </source>
</reference>
<dbReference type="InterPro" id="IPR001279">
    <property type="entry name" value="Metallo-B-lactamas"/>
</dbReference>
<dbReference type="RefSeq" id="WP_136334345.1">
    <property type="nucleotide sequence ID" value="NZ_QXMP01000007.1"/>
</dbReference>
<feature type="chain" id="PRO_5020366523" evidence="2">
    <location>
        <begin position="20"/>
        <end position="339"/>
    </location>
</feature>
<dbReference type="PANTHER" id="PTHR46018:SF2">
    <property type="entry name" value="ZINC PHOSPHODIESTERASE ELAC PROTEIN 1"/>
    <property type="match status" value="1"/>
</dbReference>
<dbReference type="CDD" id="cd07719">
    <property type="entry name" value="arylsulfatase_AtsA-like_MBL-fold"/>
    <property type="match status" value="1"/>
</dbReference>
<organism evidence="4 5">
    <name type="scientific">Robertkochia marina</name>
    <dbReference type="NCBI Taxonomy" id="1227945"/>
    <lineage>
        <taxon>Bacteria</taxon>
        <taxon>Pseudomonadati</taxon>
        <taxon>Bacteroidota</taxon>
        <taxon>Flavobacteriia</taxon>
        <taxon>Flavobacteriales</taxon>
        <taxon>Flavobacteriaceae</taxon>
        <taxon>Robertkochia</taxon>
    </lineage>
</organism>
<sequence length="339" mass="37761">MKVNTLLPLIAFLFTLTTACNSEKMLRGALDKQVKKMVPPEFVNDEEGITVVMVGTGTPLPGERAQTGTAIFANGYFFLFDIGAGVVQQCENSQLPLDQLNGVFLTHYHSDHMLDLPNVINRSWALGRAHELNIYGPTGLNRVVKGANDFLAIENQYRVDHHGPEIMDISKVDGIAKEFSISENEEVLVFDQDGVKVTAFDVNHDPIRPAVGYVIEYQAKKVVLSGDTAKNEMVEKMAQNCDLLIHEVMLMDVQEILSETLANNDYPRRSEIVHDIQNYHTSPSEVAAIANNAGVKKLVLNHLAPAPENWFITRLYKKELKAFDGPFHLAKEGDVFTIK</sequence>
<dbReference type="OrthoDB" id="9794898at2"/>
<accession>A0A4S3M2F9</accession>
<dbReference type="InterPro" id="IPR044094">
    <property type="entry name" value="AtsA-like_MBL-fold"/>
</dbReference>
<dbReference type="Gene3D" id="3.60.15.10">
    <property type="entry name" value="Ribonuclease Z/Hydroxyacylglutathione hydrolase-like"/>
    <property type="match status" value="1"/>
</dbReference>
<evidence type="ECO:0000256" key="1">
    <source>
        <dbReference type="ARBA" id="ARBA00022801"/>
    </source>
</evidence>
<evidence type="ECO:0000313" key="4">
    <source>
        <dbReference type="EMBL" id="THD68855.1"/>
    </source>
</evidence>
<dbReference type="Pfam" id="PF12706">
    <property type="entry name" value="Lactamase_B_2"/>
    <property type="match status" value="1"/>
</dbReference>
<name>A0A4S3M2F9_9FLAO</name>
<dbReference type="AlphaFoldDB" id="A0A4S3M2F9"/>
<keyword evidence="1 4" id="KW-0378">Hydrolase</keyword>
<dbReference type="PANTHER" id="PTHR46018">
    <property type="entry name" value="ZINC PHOSPHODIESTERASE ELAC PROTEIN 1"/>
    <property type="match status" value="1"/>
</dbReference>
<proteinExistence type="predicted"/>
<evidence type="ECO:0000313" key="5">
    <source>
        <dbReference type="Proteomes" id="UP000305939"/>
    </source>
</evidence>
<dbReference type="Proteomes" id="UP000305939">
    <property type="component" value="Unassembled WGS sequence"/>
</dbReference>
<dbReference type="GO" id="GO:0042781">
    <property type="term" value="F:3'-tRNA processing endoribonuclease activity"/>
    <property type="evidence" value="ECO:0007669"/>
    <property type="project" value="TreeGrafter"/>
</dbReference>
<dbReference type="PROSITE" id="PS51257">
    <property type="entry name" value="PROKAR_LIPOPROTEIN"/>
    <property type="match status" value="1"/>
</dbReference>
<dbReference type="EMBL" id="SSMC01000001">
    <property type="protein sequence ID" value="THD68855.1"/>
    <property type="molecule type" value="Genomic_DNA"/>
</dbReference>
<gene>
    <name evidence="4" type="ORF">E7Z59_00565</name>
</gene>
<keyword evidence="2" id="KW-0732">Signal</keyword>
<dbReference type="SUPFAM" id="SSF56281">
    <property type="entry name" value="Metallo-hydrolase/oxidoreductase"/>
    <property type="match status" value="1"/>
</dbReference>
<feature type="signal peptide" evidence="2">
    <location>
        <begin position="1"/>
        <end position="19"/>
    </location>
</feature>
<evidence type="ECO:0000256" key="2">
    <source>
        <dbReference type="SAM" id="SignalP"/>
    </source>
</evidence>
<dbReference type="InterPro" id="IPR036866">
    <property type="entry name" value="RibonucZ/Hydroxyglut_hydro"/>
</dbReference>
<comment type="caution">
    <text evidence="4">The sequence shown here is derived from an EMBL/GenBank/DDBJ whole genome shotgun (WGS) entry which is preliminary data.</text>
</comment>
<feature type="domain" description="Metallo-beta-lactamase" evidence="3">
    <location>
        <begin position="78"/>
        <end position="302"/>
    </location>
</feature>
<evidence type="ECO:0000259" key="3">
    <source>
        <dbReference type="Pfam" id="PF12706"/>
    </source>
</evidence>
<protein>
    <submittedName>
        <fullName evidence="4">MBL fold metallo-hydrolase</fullName>
    </submittedName>
</protein>
<keyword evidence="5" id="KW-1185">Reference proteome</keyword>